<gene>
    <name evidence="1" type="ORF">F2P81_007450</name>
</gene>
<reference evidence="1 2" key="1">
    <citation type="submission" date="2019-06" db="EMBL/GenBank/DDBJ databases">
        <title>Draft genomes of female and male turbot (Scophthalmus maximus).</title>
        <authorList>
            <person name="Xu H."/>
            <person name="Xu X.-W."/>
            <person name="Shao C."/>
            <person name="Chen S."/>
        </authorList>
    </citation>
    <scope>NUCLEOTIDE SEQUENCE [LARGE SCALE GENOMIC DNA]</scope>
    <source>
        <strain evidence="1">Ysfricsl-2016a</strain>
        <tissue evidence="1">Blood</tissue>
    </source>
</reference>
<comment type="caution">
    <text evidence="1">The sequence shown here is derived from an EMBL/GenBank/DDBJ whole genome shotgun (WGS) entry which is preliminary data.</text>
</comment>
<dbReference type="Proteomes" id="UP000438429">
    <property type="component" value="Unassembled WGS sequence"/>
</dbReference>
<dbReference type="AlphaFoldDB" id="A0A6A4T294"/>
<dbReference type="EMBL" id="VEVO01000007">
    <property type="protein sequence ID" value="KAF0039215.1"/>
    <property type="molecule type" value="Genomic_DNA"/>
</dbReference>
<evidence type="ECO:0000313" key="1">
    <source>
        <dbReference type="EMBL" id="KAF0039215.1"/>
    </source>
</evidence>
<accession>A0A6A4T294</accession>
<sequence>MEKTKSSIIIHVYNSDTENEFGCHSADRSLKLWLPLLLRLMKRGTLEHIRSCCPKALGEGRFTWRHDQVLKAIAEAIFTSITQNKPLRTSKAGDCFRPSREEAYAPAKGDSLELHRTGRLRQTWESSSDSQSTLWKPP</sequence>
<evidence type="ECO:0000313" key="2">
    <source>
        <dbReference type="Proteomes" id="UP000438429"/>
    </source>
</evidence>
<name>A0A6A4T294_SCOMX</name>
<organism evidence="1 2">
    <name type="scientific">Scophthalmus maximus</name>
    <name type="common">Turbot</name>
    <name type="synonym">Psetta maxima</name>
    <dbReference type="NCBI Taxonomy" id="52904"/>
    <lineage>
        <taxon>Eukaryota</taxon>
        <taxon>Metazoa</taxon>
        <taxon>Chordata</taxon>
        <taxon>Craniata</taxon>
        <taxon>Vertebrata</taxon>
        <taxon>Euteleostomi</taxon>
        <taxon>Actinopterygii</taxon>
        <taxon>Neopterygii</taxon>
        <taxon>Teleostei</taxon>
        <taxon>Neoteleostei</taxon>
        <taxon>Acanthomorphata</taxon>
        <taxon>Carangaria</taxon>
        <taxon>Pleuronectiformes</taxon>
        <taxon>Pleuronectoidei</taxon>
        <taxon>Scophthalmidae</taxon>
        <taxon>Scophthalmus</taxon>
    </lineage>
</organism>
<proteinExistence type="predicted"/>
<protein>
    <submittedName>
        <fullName evidence="1">Uncharacterized protein</fullName>
    </submittedName>
</protein>